<reference evidence="4 5" key="1">
    <citation type="submission" date="2017-07" db="EMBL/GenBank/DDBJ databases">
        <authorList>
            <person name="Talla V."/>
            <person name="Backstrom N."/>
        </authorList>
    </citation>
    <scope>NUCLEOTIDE SEQUENCE [LARGE SCALE GENOMIC DNA]</scope>
</reference>
<dbReference type="AlphaFoldDB" id="A0A5E4QWB3"/>
<comment type="caution">
    <text evidence="2">Lacks conserved residue(s) required for the propagation of feature annotation.</text>
</comment>
<dbReference type="InterPro" id="IPR000716">
    <property type="entry name" value="Thyroglobulin_1"/>
</dbReference>
<keyword evidence="5" id="KW-1185">Reference proteome</keyword>
<dbReference type="Pfam" id="PF00086">
    <property type="entry name" value="Thyroglobulin_1"/>
    <property type="match status" value="1"/>
</dbReference>
<name>A0A5E4QWB3_9NEOP</name>
<dbReference type="PROSITE" id="PS51162">
    <property type="entry name" value="THYROGLOBULIN_1_2"/>
    <property type="match status" value="1"/>
</dbReference>
<sequence length="153" mass="17263">MARETTAVSVDQDVFDARASRGEVGALERRPYCDAKGRFVAFDCVPTQTCFCQSEEGERLFGEVLYTGPLQNMPCGCSRFNEQIRKLISTKVPFPVPGPRCTADGNFNPVQCIDRICYCMIQTSIYFLKYFGQNLLTTTQRRATTACKKKQRS</sequence>
<keyword evidence="1" id="KW-1015">Disulfide bond</keyword>
<gene>
    <name evidence="4" type="ORF">LSINAPIS_LOCUS12549</name>
</gene>
<accession>A0A5E4QWB3</accession>
<feature type="domain" description="Thyroglobulin type-1" evidence="3">
    <location>
        <begin position="74"/>
        <end position="147"/>
    </location>
</feature>
<organism evidence="4 5">
    <name type="scientific">Leptidea sinapis</name>
    <dbReference type="NCBI Taxonomy" id="189913"/>
    <lineage>
        <taxon>Eukaryota</taxon>
        <taxon>Metazoa</taxon>
        <taxon>Ecdysozoa</taxon>
        <taxon>Arthropoda</taxon>
        <taxon>Hexapoda</taxon>
        <taxon>Insecta</taxon>
        <taxon>Pterygota</taxon>
        <taxon>Neoptera</taxon>
        <taxon>Endopterygota</taxon>
        <taxon>Lepidoptera</taxon>
        <taxon>Glossata</taxon>
        <taxon>Ditrysia</taxon>
        <taxon>Papilionoidea</taxon>
        <taxon>Pieridae</taxon>
        <taxon>Dismorphiinae</taxon>
        <taxon>Leptidea</taxon>
    </lineage>
</organism>
<evidence type="ECO:0000256" key="1">
    <source>
        <dbReference type="ARBA" id="ARBA00023157"/>
    </source>
</evidence>
<dbReference type="Proteomes" id="UP000324832">
    <property type="component" value="Unassembled WGS sequence"/>
</dbReference>
<dbReference type="SUPFAM" id="SSF57610">
    <property type="entry name" value="Thyroglobulin type-1 domain"/>
    <property type="match status" value="2"/>
</dbReference>
<dbReference type="EMBL" id="FZQP02005955">
    <property type="protein sequence ID" value="VVD02299.1"/>
    <property type="molecule type" value="Genomic_DNA"/>
</dbReference>
<evidence type="ECO:0000256" key="2">
    <source>
        <dbReference type="PROSITE-ProRule" id="PRU00500"/>
    </source>
</evidence>
<dbReference type="InterPro" id="IPR036857">
    <property type="entry name" value="Thyroglobulin_1_sf"/>
</dbReference>
<dbReference type="Gene3D" id="4.10.800.10">
    <property type="entry name" value="Thyroglobulin type-1"/>
    <property type="match status" value="1"/>
</dbReference>
<evidence type="ECO:0000313" key="5">
    <source>
        <dbReference type="Proteomes" id="UP000324832"/>
    </source>
</evidence>
<evidence type="ECO:0000259" key="3">
    <source>
        <dbReference type="PROSITE" id="PS51162"/>
    </source>
</evidence>
<protein>
    <recommendedName>
        <fullName evidence="3">Thyroglobulin type-1 domain-containing protein</fullName>
    </recommendedName>
</protein>
<proteinExistence type="predicted"/>
<evidence type="ECO:0000313" key="4">
    <source>
        <dbReference type="EMBL" id="VVD02299.1"/>
    </source>
</evidence>